<sequence>MIFFSRAWSFCIRLSCSSLAVLSWCSRVSSSAANRSLSSCARSFFSDSSFRSATISSWISRIRSSEMAFFRFLRPFLSPLSSLASSLLSSSGVDGSTPS</sequence>
<organism evidence="2">
    <name type="scientific">Ixodes ricinus</name>
    <name type="common">Common tick</name>
    <name type="synonym">Acarus ricinus</name>
    <dbReference type="NCBI Taxonomy" id="34613"/>
    <lineage>
        <taxon>Eukaryota</taxon>
        <taxon>Metazoa</taxon>
        <taxon>Ecdysozoa</taxon>
        <taxon>Arthropoda</taxon>
        <taxon>Chelicerata</taxon>
        <taxon>Arachnida</taxon>
        <taxon>Acari</taxon>
        <taxon>Parasitiformes</taxon>
        <taxon>Ixodida</taxon>
        <taxon>Ixodoidea</taxon>
        <taxon>Ixodidae</taxon>
        <taxon>Ixodinae</taxon>
        <taxon>Ixodes</taxon>
    </lineage>
</organism>
<dbReference type="EMBL" id="GIFC01005856">
    <property type="protein sequence ID" value="MXU87939.1"/>
    <property type="molecule type" value="Transcribed_RNA"/>
</dbReference>
<feature type="chain" id="PRO_5025600059" description="Secreted protein" evidence="1">
    <location>
        <begin position="26"/>
        <end position="99"/>
    </location>
</feature>
<evidence type="ECO:0008006" key="3">
    <source>
        <dbReference type="Google" id="ProtNLM"/>
    </source>
</evidence>
<evidence type="ECO:0000256" key="1">
    <source>
        <dbReference type="SAM" id="SignalP"/>
    </source>
</evidence>
<evidence type="ECO:0000313" key="2">
    <source>
        <dbReference type="EMBL" id="MXU87939.1"/>
    </source>
</evidence>
<name>A0A6B0U5Z9_IXORI</name>
<protein>
    <recommendedName>
        <fullName evidence="3">Secreted protein</fullName>
    </recommendedName>
</protein>
<feature type="signal peptide" evidence="1">
    <location>
        <begin position="1"/>
        <end position="25"/>
    </location>
</feature>
<proteinExistence type="predicted"/>
<reference evidence="2" key="1">
    <citation type="submission" date="2019-12" db="EMBL/GenBank/DDBJ databases">
        <title>An insight into the sialome of adult female Ixodes ricinus ticks feeding for 6 days.</title>
        <authorList>
            <person name="Perner J."/>
            <person name="Ribeiro J.M.C."/>
        </authorList>
    </citation>
    <scope>NUCLEOTIDE SEQUENCE</scope>
    <source>
        <strain evidence="2">Semi-engorged</strain>
        <tissue evidence="2">Salivary glands</tissue>
    </source>
</reference>
<accession>A0A6B0U5Z9</accession>
<dbReference type="AlphaFoldDB" id="A0A6B0U5Z9"/>
<keyword evidence="1" id="KW-0732">Signal</keyword>